<accession>A0A2G4R850</accession>
<evidence type="ECO:0000313" key="3">
    <source>
        <dbReference type="Proteomes" id="UP000228751"/>
    </source>
</evidence>
<dbReference type="Proteomes" id="UP000228751">
    <property type="component" value="Unassembled WGS sequence"/>
</dbReference>
<feature type="signal peptide" evidence="1">
    <location>
        <begin position="1"/>
        <end position="18"/>
    </location>
</feature>
<comment type="caution">
    <text evidence="2">The sequence shown here is derived from an EMBL/GenBank/DDBJ whole genome shotgun (WGS) entry which is preliminary data.</text>
</comment>
<sequence>MLPKSRALPLLVSFSLIAPILSGCSTQTPPSASKNLLADIPANVIEPTGFGMGEEHILDAQGQQKKADAAPAGTPRATNNFIFGDNVVASILMQNNCDAEDKEHIQKALRLAQDGQHPPFDIKPGTASSILSLIRHNNKKTSNPVEHTSSATHGISAIAEGGEMEALPENKWRLSIPYSPPKD</sequence>
<dbReference type="EMBL" id="PEBQ01000196">
    <property type="protein sequence ID" value="PHY92761.1"/>
    <property type="molecule type" value="Genomic_DNA"/>
</dbReference>
<feature type="chain" id="PRO_5013680189" evidence="1">
    <location>
        <begin position="19"/>
        <end position="183"/>
    </location>
</feature>
<keyword evidence="1" id="KW-0732">Signal</keyword>
<name>A0A2G4R850_9PROT</name>
<dbReference type="RefSeq" id="WP_099542240.1">
    <property type="nucleotide sequence ID" value="NZ_PEBQ01000196.1"/>
</dbReference>
<keyword evidence="3" id="KW-1185">Reference proteome</keyword>
<gene>
    <name evidence="2" type="ORF">CSR02_15130</name>
</gene>
<proteinExistence type="predicted"/>
<evidence type="ECO:0000313" key="2">
    <source>
        <dbReference type="EMBL" id="PHY92761.1"/>
    </source>
</evidence>
<protein>
    <submittedName>
        <fullName evidence="2">Uncharacterized protein</fullName>
    </submittedName>
</protein>
<dbReference type="PROSITE" id="PS51257">
    <property type="entry name" value="PROKAR_LIPOPROTEIN"/>
    <property type="match status" value="1"/>
</dbReference>
<evidence type="ECO:0000256" key="1">
    <source>
        <dbReference type="SAM" id="SignalP"/>
    </source>
</evidence>
<dbReference type="AlphaFoldDB" id="A0A2G4R850"/>
<organism evidence="2 3">
    <name type="scientific">Acetobacter pomorum</name>
    <dbReference type="NCBI Taxonomy" id="65959"/>
    <lineage>
        <taxon>Bacteria</taxon>
        <taxon>Pseudomonadati</taxon>
        <taxon>Pseudomonadota</taxon>
        <taxon>Alphaproteobacteria</taxon>
        <taxon>Acetobacterales</taxon>
        <taxon>Acetobacteraceae</taxon>
        <taxon>Acetobacter</taxon>
    </lineage>
</organism>
<reference evidence="2 3" key="1">
    <citation type="submission" date="2017-10" db="EMBL/GenBank/DDBJ databases">
        <title>Genomic analysis of the genus Acetobacter.</title>
        <authorList>
            <person name="Kim K.H."/>
            <person name="Chun B.H."/>
            <person name="Son A.R."/>
            <person name="Jeon C.O."/>
        </authorList>
    </citation>
    <scope>NUCLEOTIDE SEQUENCE [LARGE SCALE GENOMIC DNA]</scope>
    <source>
        <strain evidence="2 3">LHT 2458</strain>
    </source>
</reference>